<keyword evidence="1" id="KW-0134">Cell wall</keyword>
<feature type="region of interest" description="Disordered" evidence="5">
    <location>
        <begin position="325"/>
        <end position="397"/>
    </location>
</feature>
<proteinExistence type="predicted"/>
<dbReference type="Proteomes" id="UP000249340">
    <property type="component" value="Chromosome"/>
</dbReference>
<keyword evidence="3 7" id="KW-0732">Signal</keyword>
<keyword evidence="6" id="KW-0472">Membrane</keyword>
<keyword evidence="2" id="KW-0964">Secreted</keyword>
<dbReference type="AlphaFoldDB" id="A0A345T1P9"/>
<dbReference type="NCBIfam" id="TIGR01167">
    <property type="entry name" value="LPXTG_anchor"/>
    <property type="match status" value="1"/>
</dbReference>
<evidence type="ECO:0000256" key="6">
    <source>
        <dbReference type="SAM" id="Phobius"/>
    </source>
</evidence>
<sequence>MKTEGTAMPRTARTARRSASAAALLACILGSGAVLTAAPSAFAESAPSAGITLSANTPASVGFAGQPVEFTETIDNTGTPRPVALELDATTGPGVPENGLVMQFLEGSTWKDLALTYDVGQGRFEGRSENFHLAVGQRTLKLRIGLPMGTPFNGASNGGTQSIKLHSAVADAADEWNPLAEDTHTIGVTSISSSVSHVPATVVAGGAPIEFDATLSNPTPSDYVRLGNVLFIDAPAKVQVRTGNGAWTTLGPIQGRDRQGFYLDGESSSAKAGTTHTVRVRLSYPSSAKPGKATISPCVFVNEGRENFRGTTLCSRSATVTIAAGPSAGASPSQSATPTQSAAPSQSATPTQSTTPTRSATPSSAPSPAQSTSPAPAAAPVTPASSSGGDELAHTGAGSSTLPLALGSAALVAGGAALLVFRRRRSA</sequence>
<accession>A0A345T1P9</accession>
<evidence type="ECO:0000256" key="2">
    <source>
        <dbReference type="ARBA" id="ARBA00022525"/>
    </source>
</evidence>
<evidence type="ECO:0000256" key="4">
    <source>
        <dbReference type="ARBA" id="ARBA00023088"/>
    </source>
</evidence>
<dbReference type="RefSeq" id="WP_111492469.1">
    <property type="nucleotide sequence ID" value="NZ_CP031264.1"/>
</dbReference>
<evidence type="ECO:0000313" key="9">
    <source>
        <dbReference type="EMBL" id="AXI79904.1"/>
    </source>
</evidence>
<reference evidence="10" key="1">
    <citation type="submission" date="2018-07" db="EMBL/GenBank/DDBJ databases">
        <title>Streptacidiphilus bronchialis DSM 106435 chromosome.</title>
        <authorList>
            <person name="Batra D."/>
            <person name="Gulvik C.A."/>
        </authorList>
    </citation>
    <scope>NUCLEOTIDE SEQUENCE [LARGE SCALE GENOMIC DNA]</scope>
    <source>
        <strain evidence="10">DSM 106435</strain>
    </source>
</reference>
<keyword evidence="10" id="KW-1185">Reference proteome</keyword>
<name>A0A345T1P9_9ACTN</name>
<dbReference type="PROSITE" id="PS50847">
    <property type="entry name" value="GRAM_POS_ANCHORING"/>
    <property type="match status" value="1"/>
</dbReference>
<organism evidence="9 10">
    <name type="scientific">Peterkaempfera bronchialis</name>
    <dbReference type="NCBI Taxonomy" id="2126346"/>
    <lineage>
        <taxon>Bacteria</taxon>
        <taxon>Bacillati</taxon>
        <taxon>Actinomycetota</taxon>
        <taxon>Actinomycetes</taxon>
        <taxon>Kitasatosporales</taxon>
        <taxon>Streptomycetaceae</taxon>
        <taxon>Peterkaempfera</taxon>
    </lineage>
</organism>
<keyword evidence="6" id="KW-0812">Transmembrane</keyword>
<evidence type="ECO:0000256" key="5">
    <source>
        <dbReference type="SAM" id="MobiDB-lite"/>
    </source>
</evidence>
<evidence type="ECO:0000256" key="7">
    <source>
        <dbReference type="SAM" id="SignalP"/>
    </source>
</evidence>
<dbReference type="KEGG" id="stri:C7M71_023380"/>
<dbReference type="EMBL" id="CP031264">
    <property type="protein sequence ID" value="AXI79904.1"/>
    <property type="molecule type" value="Genomic_DNA"/>
</dbReference>
<feature type="domain" description="Gram-positive cocci surface proteins LPxTG" evidence="8">
    <location>
        <begin position="392"/>
        <end position="427"/>
    </location>
</feature>
<feature type="transmembrane region" description="Helical" evidence="6">
    <location>
        <begin position="402"/>
        <end position="421"/>
    </location>
</feature>
<protein>
    <submittedName>
        <fullName evidence="9">LPXTG cell wall anchor domain-containing protein</fullName>
    </submittedName>
</protein>
<gene>
    <name evidence="9" type="ORF">C7M71_023380</name>
</gene>
<evidence type="ECO:0000313" key="10">
    <source>
        <dbReference type="Proteomes" id="UP000249340"/>
    </source>
</evidence>
<feature type="signal peptide" evidence="7">
    <location>
        <begin position="1"/>
        <end position="43"/>
    </location>
</feature>
<feature type="compositionally biased region" description="Low complexity" evidence="5">
    <location>
        <begin position="325"/>
        <end position="387"/>
    </location>
</feature>
<evidence type="ECO:0000259" key="8">
    <source>
        <dbReference type="PROSITE" id="PS50847"/>
    </source>
</evidence>
<evidence type="ECO:0000256" key="1">
    <source>
        <dbReference type="ARBA" id="ARBA00022512"/>
    </source>
</evidence>
<evidence type="ECO:0000256" key="3">
    <source>
        <dbReference type="ARBA" id="ARBA00022729"/>
    </source>
</evidence>
<feature type="chain" id="PRO_5016724131" evidence="7">
    <location>
        <begin position="44"/>
        <end position="427"/>
    </location>
</feature>
<dbReference type="OrthoDB" id="4333181at2"/>
<dbReference type="InterPro" id="IPR019931">
    <property type="entry name" value="LPXTG_anchor"/>
</dbReference>
<keyword evidence="6" id="KW-1133">Transmembrane helix</keyword>
<keyword evidence="4" id="KW-0572">Peptidoglycan-anchor</keyword>